<reference evidence="3" key="2">
    <citation type="journal article" date="2021" name="PeerJ">
        <title>Extensive microbial diversity within the chicken gut microbiome revealed by metagenomics and culture.</title>
        <authorList>
            <person name="Gilroy R."/>
            <person name="Ravi A."/>
            <person name="Getino M."/>
            <person name="Pursley I."/>
            <person name="Horton D.L."/>
            <person name="Alikhan N.F."/>
            <person name="Baker D."/>
            <person name="Gharbi K."/>
            <person name="Hall N."/>
            <person name="Watson M."/>
            <person name="Adriaenssens E.M."/>
            <person name="Foster-Nyarko E."/>
            <person name="Jarju S."/>
            <person name="Secka A."/>
            <person name="Antonio M."/>
            <person name="Oren A."/>
            <person name="Chaudhuri R.R."/>
            <person name="La Ragione R."/>
            <person name="Hildebrand F."/>
            <person name="Pallen M.J."/>
        </authorList>
    </citation>
    <scope>NUCLEOTIDE SEQUENCE</scope>
    <source>
        <strain evidence="3">21143</strain>
    </source>
</reference>
<proteinExistence type="predicted"/>
<dbReference type="InterPro" id="IPR059226">
    <property type="entry name" value="Choice_anch_Q_dom"/>
</dbReference>
<evidence type="ECO:0000256" key="2">
    <source>
        <dbReference type="SAM" id="SignalP"/>
    </source>
</evidence>
<dbReference type="PROSITE" id="PS51257">
    <property type="entry name" value="PROKAR_LIPOPROTEIN"/>
    <property type="match status" value="1"/>
</dbReference>
<accession>A0A9D1GFX2</accession>
<reference evidence="3" key="1">
    <citation type="submission" date="2020-10" db="EMBL/GenBank/DDBJ databases">
        <authorList>
            <person name="Gilroy R."/>
        </authorList>
    </citation>
    <scope>NUCLEOTIDE SEQUENCE</scope>
    <source>
        <strain evidence="3">21143</strain>
    </source>
</reference>
<sequence>MKKKVILISVISVVIAFLATSCFDEKFTDNPSHVLSFSTDIVKFDTIFTDKGTATLSFRVYNRNNRAVRIESVRLADAEHSGFHINVDGEKGPEAGPIELSAQDSLYVFVEANIDPTDVSTPFLVKDSIVFLTNGVKQDVKIEAYGQNAVVFRGGKIISTDTTFTDKRPFLIYDSLVVASNATLSLTAGTTLYLHDKAFVRIDGRMRAQGTASKRVTLRGDRTDNVFPDLPYDFYSGQWGGVQFGPESYENLWEYVDMHGSSWGIRIDSSDISRDKLTLQHSIVHNSASHLISASHARINGYNCQLTNAGGALLHLTACRSEWIHCTVANLYNWDVISTPALTLLEYSPADSVAPEMQPRFLIANSIVTTRGLFMAPSEIEGLNISFDNCLFQVNGEDDENFLSCIWEKDPAFVATGDNYIFDFRITESSPAREAGSTAYLNDTTAVDLYGIPRPTDGTRPDIGASNYTQPSQDDAL</sequence>
<evidence type="ECO:0008006" key="5">
    <source>
        <dbReference type="Google" id="ProtNLM"/>
    </source>
</evidence>
<comment type="caution">
    <text evidence="3">The sequence shown here is derived from an EMBL/GenBank/DDBJ whole genome shotgun (WGS) entry which is preliminary data.</text>
</comment>
<protein>
    <recommendedName>
        <fullName evidence="5">Lipoprotein</fullName>
    </recommendedName>
</protein>
<dbReference type="SUPFAM" id="SSF51126">
    <property type="entry name" value="Pectin lyase-like"/>
    <property type="match status" value="1"/>
</dbReference>
<evidence type="ECO:0000313" key="4">
    <source>
        <dbReference type="Proteomes" id="UP000886722"/>
    </source>
</evidence>
<feature type="chain" id="PRO_5039622268" description="Lipoprotein" evidence="2">
    <location>
        <begin position="20"/>
        <end position="477"/>
    </location>
</feature>
<dbReference type="NCBIfam" id="NF041518">
    <property type="entry name" value="choice_anch_Q"/>
    <property type="match status" value="1"/>
</dbReference>
<feature type="region of interest" description="Disordered" evidence="1">
    <location>
        <begin position="451"/>
        <end position="477"/>
    </location>
</feature>
<dbReference type="Proteomes" id="UP000886722">
    <property type="component" value="Unassembled WGS sequence"/>
</dbReference>
<gene>
    <name evidence="3" type="ORF">IAD06_05170</name>
</gene>
<name>A0A9D1GFX2_9BACT</name>
<feature type="signal peptide" evidence="2">
    <location>
        <begin position="1"/>
        <end position="19"/>
    </location>
</feature>
<evidence type="ECO:0000256" key="1">
    <source>
        <dbReference type="SAM" id="MobiDB-lite"/>
    </source>
</evidence>
<dbReference type="AlphaFoldDB" id="A0A9D1GFX2"/>
<dbReference type="EMBL" id="DVKT01000037">
    <property type="protein sequence ID" value="HIT39409.1"/>
    <property type="molecule type" value="Genomic_DNA"/>
</dbReference>
<feature type="compositionally biased region" description="Polar residues" evidence="1">
    <location>
        <begin position="466"/>
        <end position="477"/>
    </location>
</feature>
<dbReference type="InterPro" id="IPR011050">
    <property type="entry name" value="Pectin_lyase_fold/virulence"/>
</dbReference>
<evidence type="ECO:0000313" key="3">
    <source>
        <dbReference type="EMBL" id="HIT39409.1"/>
    </source>
</evidence>
<organism evidence="3 4">
    <name type="scientific">Candidatus Caccoplasma intestinavium</name>
    <dbReference type="NCBI Taxonomy" id="2840716"/>
    <lineage>
        <taxon>Bacteria</taxon>
        <taxon>Pseudomonadati</taxon>
        <taxon>Bacteroidota</taxon>
        <taxon>Bacteroidia</taxon>
        <taxon>Bacteroidales</taxon>
        <taxon>Bacteroidaceae</taxon>
        <taxon>Bacteroidaceae incertae sedis</taxon>
        <taxon>Candidatus Caccoplasma</taxon>
    </lineage>
</organism>
<keyword evidence="2" id="KW-0732">Signal</keyword>